<reference evidence="6 7" key="1">
    <citation type="submission" date="2015-10" db="EMBL/GenBank/DDBJ databases">
        <title>Metagenome-Assembled Genomes uncover a global brackish microbiome.</title>
        <authorList>
            <person name="Hugerth L.W."/>
            <person name="Larsson J."/>
            <person name="Alneberg J."/>
            <person name="Lindh M.V."/>
            <person name="Legrand C."/>
            <person name="Pinhassi J."/>
            <person name="Andersson A.F."/>
        </authorList>
    </citation>
    <scope>NUCLEOTIDE SEQUENCE [LARGE SCALE GENOMIC DNA]</scope>
    <source>
        <strain evidence="6">BACL22 MAG-120619-bin3</strain>
    </source>
</reference>
<evidence type="ECO:0000256" key="2">
    <source>
        <dbReference type="ARBA" id="ARBA00022692"/>
    </source>
</evidence>
<evidence type="ECO:0000256" key="5">
    <source>
        <dbReference type="SAM" id="Phobius"/>
    </source>
</evidence>
<comment type="caution">
    <text evidence="6">The sequence shown here is derived from an EMBL/GenBank/DDBJ whole genome shotgun (WGS) entry which is preliminary data.</text>
</comment>
<dbReference type="AlphaFoldDB" id="A0A0R2T265"/>
<feature type="transmembrane region" description="Helical" evidence="5">
    <location>
        <begin position="33"/>
        <end position="53"/>
    </location>
</feature>
<dbReference type="Proteomes" id="UP000051242">
    <property type="component" value="Unassembled WGS sequence"/>
</dbReference>
<dbReference type="InterPro" id="IPR038770">
    <property type="entry name" value="Na+/solute_symporter_sf"/>
</dbReference>
<proteinExistence type="predicted"/>
<feature type="transmembrane region" description="Helical" evidence="5">
    <location>
        <begin position="122"/>
        <end position="143"/>
    </location>
</feature>
<feature type="transmembrane region" description="Helical" evidence="5">
    <location>
        <begin position="218"/>
        <end position="244"/>
    </location>
</feature>
<keyword evidence="2 5" id="KW-0812">Transmembrane</keyword>
<evidence type="ECO:0008006" key="8">
    <source>
        <dbReference type="Google" id="ProtNLM"/>
    </source>
</evidence>
<dbReference type="InterPro" id="IPR002657">
    <property type="entry name" value="BilAc:Na_symport/Acr3"/>
</dbReference>
<dbReference type="GO" id="GO:0016020">
    <property type="term" value="C:membrane"/>
    <property type="evidence" value="ECO:0007669"/>
    <property type="project" value="UniProtKB-SubCell"/>
</dbReference>
<dbReference type="PANTHER" id="PTHR10361">
    <property type="entry name" value="SODIUM-BILE ACID COTRANSPORTER"/>
    <property type="match status" value="1"/>
</dbReference>
<evidence type="ECO:0000256" key="4">
    <source>
        <dbReference type="ARBA" id="ARBA00023136"/>
    </source>
</evidence>
<keyword evidence="4 5" id="KW-0472">Membrane</keyword>
<dbReference type="EMBL" id="LICD01000293">
    <property type="protein sequence ID" value="KRO78730.1"/>
    <property type="molecule type" value="Genomic_DNA"/>
</dbReference>
<evidence type="ECO:0000256" key="1">
    <source>
        <dbReference type="ARBA" id="ARBA00004141"/>
    </source>
</evidence>
<dbReference type="InterPro" id="IPR004710">
    <property type="entry name" value="Bilac:Na_transpt"/>
</dbReference>
<comment type="subcellular location">
    <subcellularLocation>
        <location evidence="1">Membrane</location>
        <topology evidence="1">Multi-pass membrane protein</topology>
    </subcellularLocation>
</comment>
<accession>A0A0R2T265</accession>
<dbReference type="Gene3D" id="1.20.1530.20">
    <property type="match status" value="1"/>
</dbReference>
<dbReference type="Pfam" id="PF01758">
    <property type="entry name" value="SBF"/>
    <property type="match status" value="1"/>
</dbReference>
<organism evidence="6 7">
    <name type="scientific">OM182 bacterium BACL3 MAG-120619-bin3</name>
    <dbReference type="NCBI Taxonomy" id="1655593"/>
    <lineage>
        <taxon>Bacteria</taxon>
        <taxon>Pseudomonadati</taxon>
        <taxon>Pseudomonadota</taxon>
        <taxon>Gammaproteobacteria</taxon>
        <taxon>OMG group</taxon>
        <taxon>OM182 clade</taxon>
    </lineage>
</organism>
<feature type="transmembrane region" description="Helical" evidence="5">
    <location>
        <begin position="95"/>
        <end position="115"/>
    </location>
</feature>
<evidence type="ECO:0000313" key="6">
    <source>
        <dbReference type="EMBL" id="KRO78730.1"/>
    </source>
</evidence>
<protein>
    <recommendedName>
        <fullName evidence="8">Bile acid:sodium symporter</fullName>
    </recommendedName>
</protein>
<gene>
    <name evidence="6" type="ORF">ABR85_02870</name>
</gene>
<feature type="transmembrane region" description="Helical" evidence="5">
    <location>
        <begin position="193"/>
        <end position="212"/>
    </location>
</feature>
<name>A0A0R2T265_9GAMM</name>
<sequence>MRSPQSRLTKLFPILAIAVAATGALRPDSFVAAQFMIIPLLASIMFMMGLTLTRDDAQRIARDPRPVAVGVALQFLLMPILALTLAKLLQLSTPLTVGMVLVGSCAGGTASNVICFLARGDVALSVSMTFVSTLIGVVATPLLSQFYLAEQVAVDELAMIESLLQIVFVPVISGFCFRAVLPRLSAALQPALPLFSVICILFIIGIVVALNAPQLRGIGPLIVLAVVLHNALGIAGGFTLSRLFGFDLKQSQTIAIEVGMQNSGLAAALSLQFFSATAALPAALFSIWHNISGALLAGHWGRQRDSLKYLLADVKDSEMDGA</sequence>
<feature type="transmembrane region" description="Helical" evidence="5">
    <location>
        <begin position="265"/>
        <end position="288"/>
    </location>
</feature>
<feature type="transmembrane region" description="Helical" evidence="5">
    <location>
        <begin position="163"/>
        <end position="181"/>
    </location>
</feature>
<feature type="transmembrane region" description="Helical" evidence="5">
    <location>
        <begin position="65"/>
        <end position="89"/>
    </location>
</feature>
<evidence type="ECO:0000313" key="7">
    <source>
        <dbReference type="Proteomes" id="UP000051242"/>
    </source>
</evidence>
<dbReference type="PANTHER" id="PTHR10361:SF28">
    <property type="entry name" value="P3 PROTEIN-RELATED"/>
    <property type="match status" value="1"/>
</dbReference>
<keyword evidence="3 5" id="KW-1133">Transmembrane helix</keyword>
<evidence type="ECO:0000256" key="3">
    <source>
        <dbReference type="ARBA" id="ARBA00022989"/>
    </source>
</evidence>